<protein>
    <submittedName>
        <fullName evidence="2">Uncharacterized protein</fullName>
    </submittedName>
</protein>
<proteinExistence type="predicted"/>
<evidence type="ECO:0000313" key="3">
    <source>
        <dbReference type="Proteomes" id="UP000824890"/>
    </source>
</evidence>
<keyword evidence="3" id="KW-1185">Reference proteome</keyword>
<name>A0ABQ8EA19_BRANA</name>
<sequence>MSEDNDFATSYEEFERTHHSANQTNLIKNSKRIGSMWKYIMR</sequence>
<feature type="region of interest" description="Disordered" evidence="1">
    <location>
        <begin position="1"/>
        <end position="20"/>
    </location>
</feature>
<dbReference type="Proteomes" id="UP000824890">
    <property type="component" value="Unassembled WGS sequence"/>
</dbReference>
<reference evidence="2 3" key="1">
    <citation type="submission" date="2021-05" db="EMBL/GenBank/DDBJ databases">
        <title>Genome Assembly of Synthetic Allotetraploid Brassica napus Reveals Homoeologous Exchanges between Subgenomes.</title>
        <authorList>
            <person name="Davis J.T."/>
        </authorList>
    </citation>
    <scope>NUCLEOTIDE SEQUENCE [LARGE SCALE GENOMIC DNA]</scope>
    <source>
        <strain evidence="3">cv. Da-Ae</strain>
        <tissue evidence="2">Seedling</tissue>
    </source>
</reference>
<dbReference type="EMBL" id="JAGKQM010000002">
    <property type="protein sequence ID" value="KAH0938487.1"/>
    <property type="molecule type" value="Genomic_DNA"/>
</dbReference>
<accession>A0ABQ8EA19</accession>
<organism evidence="2 3">
    <name type="scientific">Brassica napus</name>
    <name type="common">Rape</name>
    <dbReference type="NCBI Taxonomy" id="3708"/>
    <lineage>
        <taxon>Eukaryota</taxon>
        <taxon>Viridiplantae</taxon>
        <taxon>Streptophyta</taxon>
        <taxon>Embryophyta</taxon>
        <taxon>Tracheophyta</taxon>
        <taxon>Spermatophyta</taxon>
        <taxon>Magnoliopsida</taxon>
        <taxon>eudicotyledons</taxon>
        <taxon>Gunneridae</taxon>
        <taxon>Pentapetalae</taxon>
        <taxon>rosids</taxon>
        <taxon>malvids</taxon>
        <taxon>Brassicales</taxon>
        <taxon>Brassicaceae</taxon>
        <taxon>Brassiceae</taxon>
        <taxon>Brassica</taxon>
    </lineage>
</organism>
<comment type="caution">
    <text evidence="2">The sequence shown here is derived from an EMBL/GenBank/DDBJ whole genome shotgun (WGS) entry which is preliminary data.</text>
</comment>
<evidence type="ECO:0000313" key="2">
    <source>
        <dbReference type="EMBL" id="KAH0938487.1"/>
    </source>
</evidence>
<evidence type="ECO:0000256" key="1">
    <source>
        <dbReference type="SAM" id="MobiDB-lite"/>
    </source>
</evidence>
<gene>
    <name evidence="2" type="ORF">HID58_005948</name>
</gene>